<dbReference type="EMBL" id="CP099837">
    <property type="protein sequence ID" value="USY21796.1"/>
    <property type="molecule type" value="Genomic_DNA"/>
</dbReference>
<proteinExistence type="predicted"/>
<evidence type="ECO:0000313" key="2">
    <source>
        <dbReference type="Proteomes" id="UP001055940"/>
    </source>
</evidence>
<name>A0ABY5DBR8_9ACTN</name>
<dbReference type="Proteomes" id="UP001055940">
    <property type="component" value="Chromosome"/>
</dbReference>
<reference evidence="1" key="1">
    <citation type="submission" date="2022-06" db="EMBL/GenBank/DDBJ databases">
        <authorList>
            <person name="Ping M."/>
        </authorList>
    </citation>
    <scope>NUCLEOTIDE SEQUENCE</scope>
    <source>
        <strain evidence="1">JCM11759T</strain>
    </source>
</reference>
<keyword evidence="2" id="KW-1185">Reference proteome</keyword>
<gene>
    <name evidence="1" type="ORF">NE857_09395</name>
</gene>
<sequence length="54" mass="6232">MTAHHSWAARVLAAASDERVRLWTLYRARVTDAPEDHDTALKSLIEQLDKEETR</sequence>
<evidence type="ECO:0000313" key="1">
    <source>
        <dbReference type="EMBL" id="USY21796.1"/>
    </source>
</evidence>
<organism evidence="1 2">
    <name type="scientific">Nocardiopsis exhalans</name>
    <dbReference type="NCBI Taxonomy" id="163604"/>
    <lineage>
        <taxon>Bacteria</taxon>
        <taxon>Bacillati</taxon>
        <taxon>Actinomycetota</taxon>
        <taxon>Actinomycetes</taxon>
        <taxon>Streptosporangiales</taxon>
        <taxon>Nocardiopsidaceae</taxon>
        <taxon>Nocardiopsis</taxon>
    </lineage>
</organism>
<dbReference type="RefSeq" id="WP_254420635.1">
    <property type="nucleotide sequence ID" value="NZ_BAAAJB010000058.1"/>
</dbReference>
<protein>
    <submittedName>
        <fullName evidence="1">Uncharacterized protein</fullName>
    </submittedName>
</protein>
<accession>A0ABY5DBR8</accession>